<organism evidence="9">
    <name type="scientific">Streptomyces sp. R33</name>
    <dbReference type="NCBI Taxonomy" id="3238629"/>
    <lineage>
        <taxon>Bacteria</taxon>
        <taxon>Bacillati</taxon>
        <taxon>Actinomycetota</taxon>
        <taxon>Actinomycetes</taxon>
        <taxon>Kitasatosporales</taxon>
        <taxon>Streptomycetaceae</taxon>
        <taxon>Streptomyces</taxon>
    </lineage>
</organism>
<dbReference type="InterPro" id="IPR036188">
    <property type="entry name" value="FAD/NAD-bd_sf"/>
</dbReference>
<dbReference type="RefSeq" id="WP_369779303.1">
    <property type="nucleotide sequence ID" value="NZ_CP165727.1"/>
</dbReference>
<proteinExistence type="inferred from homology"/>
<keyword evidence="4 5" id="KW-0274">FAD</keyword>
<feature type="domain" description="Glucose-methanol-choline oxidoreductase N-terminal" evidence="7">
    <location>
        <begin position="29"/>
        <end position="315"/>
    </location>
</feature>
<name>A0AB39YCM0_9ACTN</name>
<evidence type="ECO:0000259" key="7">
    <source>
        <dbReference type="Pfam" id="PF00732"/>
    </source>
</evidence>
<protein>
    <submittedName>
        <fullName evidence="9">GMC family oxidoreductase</fullName>
    </submittedName>
</protein>
<evidence type="ECO:0000259" key="8">
    <source>
        <dbReference type="Pfam" id="PF05199"/>
    </source>
</evidence>
<accession>A0AB39YCM0</accession>
<dbReference type="Pfam" id="PF05199">
    <property type="entry name" value="GMC_oxred_C"/>
    <property type="match status" value="1"/>
</dbReference>
<dbReference type="InterPro" id="IPR000172">
    <property type="entry name" value="GMC_OxRdtase_N"/>
</dbReference>
<feature type="domain" description="Glucose-methanol-choline oxidoreductase C-terminal" evidence="8">
    <location>
        <begin position="383"/>
        <end position="516"/>
    </location>
</feature>
<dbReference type="PANTHER" id="PTHR11552:SF147">
    <property type="entry name" value="CHOLINE DEHYDROGENASE, MITOCHONDRIAL"/>
    <property type="match status" value="1"/>
</dbReference>
<evidence type="ECO:0000256" key="6">
    <source>
        <dbReference type="SAM" id="MobiDB-lite"/>
    </source>
</evidence>
<dbReference type="Gene3D" id="3.30.410.40">
    <property type="match status" value="1"/>
</dbReference>
<evidence type="ECO:0000256" key="4">
    <source>
        <dbReference type="ARBA" id="ARBA00022827"/>
    </source>
</evidence>
<dbReference type="SUPFAM" id="SSF54373">
    <property type="entry name" value="FAD-linked reductases, C-terminal domain"/>
    <property type="match status" value="1"/>
</dbReference>
<feature type="binding site" evidence="5">
    <location>
        <position position="240"/>
    </location>
    <ligand>
        <name>FAD</name>
        <dbReference type="ChEBI" id="CHEBI:57692"/>
    </ligand>
</feature>
<evidence type="ECO:0000256" key="3">
    <source>
        <dbReference type="ARBA" id="ARBA00022630"/>
    </source>
</evidence>
<dbReference type="PIRSF" id="PIRSF000137">
    <property type="entry name" value="Alcohol_oxidase"/>
    <property type="match status" value="1"/>
</dbReference>
<dbReference type="GO" id="GO:0016614">
    <property type="term" value="F:oxidoreductase activity, acting on CH-OH group of donors"/>
    <property type="evidence" value="ECO:0007669"/>
    <property type="project" value="InterPro"/>
</dbReference>
<dbReference type="InterPro" id="IPR007867">
    <property type="entry name" value="GMC_OxRtase_C"/>
</dbReference>
<gene>
    <name evidence="9" type="ORF">AB5J51_33215</name>
</gene>
<keyword evidence="3" id="KW-0285">Flavoprotein</keyword>
<evidence type="ECO:0000313" key="9">
    <source>
        <dbReference type="EMBL" id="XDV67441.1"/>
    </source>
</evidence>
<reference evidence="9" key="1">
    <citation type="submission" date="2024-08" db="EMBL/GenBank/DDBJ databases">
        <authorList>
            <person name="Yu S.T."/>
        </authorList>
    </citation>
    <scope>NUCLEOTIDE SEQUENCE</scope>
    <source>
        <strain evidence="9">R33</strain>
    </source>
</reference>
<dbReference type="Gene3D" id="3.50.50.60">
    <property type="entry name" value="FAD/NAD(P)-binding domain"/>
    <property type="match status" value="1"/>
</dbReference>
<comment type="cofactor">
    <cofactor evidence="1 5">
        <name>FAD</name>
        <dbReference type="ChEBI" id="CHEBI:57692"/>
    </cofactor>
</comment>
<dbReference type="InterPro" id="IPR012132">
    <property type="entry name" value="GMC_OxRdtase"/>
</dbReference>
<evidence type="ECO:0000256" key="5">
    <source>
        <dbReference type="PIRSR" id="PIRSR000137-2"/>
    </source>
</evidence>
<dbReference type="EMBL" id="CP165727">
    <property type="protein sequence ID" value="XDV67441.1"/>
    <property type="molecule type" value="Genomic_DNA"/>
</dbReference>
<evidence type="ECO:0000256" key="2">
    <source>
        <dbReference type="ARBA" id="ARBA00010790"/>
    </source>
</evidence>
<comment type="similarity">
    <text evidence="2">Belongs to the GMC oxidoreductase family.</text>
</comment>
<sequence>MIVEEPFPETRWSDSAAVGSGDMMGKSPYDYVVVGAGTAGCVIASRLSERPGVRVLLLEAGAGDATEAMASPWGFLGFDPSSLWLGASTVQAGTGRAADVLRGKALGGSSSINGLYHLRGHRSGYDEWPGLGAPGWGFDDLLPYFRRSESTRSRDASVRGTDGPVAVAPVPEPHPLATAGVDAAAEAGFARADDIGSGLETGFGWSDMNLPGGARQSAADAYIRPFLDRPNLDVVTDATVQRLRTTAGRCTGVEYTIGGEHLSIDSAEVILTAGAIGSAHLLMLSGIGPAQHLEEHGIDVVADLPGVGSHLQDHPMAGVVYEADQPVPFVPANPPAEMMGLLFSDPAAARPDLQVYIVAAPLPSAWGQPPANGYSIAFSAMAPHSSGTVRLADAHPASVPVVDPGYLSDDRDLEVMRKGLAVARRIGEADAFAHWRKQEAVPGSGTSGESVDEFIRKATGPYFHFTGTCRMGTDADAVVDPANLRVHGIAGLRVADASVMPSIPSANTNATVYAIAERAAELID</sequence>
<feature type="binding site" evidence="5">
    <location>
        <position position="462"/>
    </location>
    <ligand>
        <name>substrate</name>
    </ligand>
</feature>
<feature type="region of interest" description="Disordered" evidence="6">
    <location>
        <begin position="152"/>
        <end position="171"/>
    </location>
</feature>
<evidence type="ECO:0000256" key="1">
    <source>
        <dbReference type="ARBA" id="ARBA00001974"/>
    </source>
</evidence>
<dbReference type="GO" id="GO:0050660">
    <property type="term" value="F:flavin adenine dinucleotide binding"/>
    <property type="evidence" value="ECO:0007669"/>
    <property type="project" value="InterPro"/>
</dbReference>
<dbReference type="Pfam" id="PF00732">
    <property type="entry name" value="GMC_oxred_N"/>
    <property type="match status" value="1"/>
</dbReference>
<dbReference type="AlphaFoldDB" id="A0AB39YCM0"/>
<dbReference type="PANTHER" id="PTHR11552">
    <property type="entry name" value="GLUCOSE-METHANOL-CHOLINE GMC OXIDOREDUCTASE"/>
    <property type="match status" value="1"/>
</dbReference>
<dbReference type="SUPFAM" id="SSF51905">
    <property type="entry name" value="FAD/NAD(P)-binding domain"/>
    <property type="match status" value="1"/>
</dbReference>